<dbReference type="SUPFAM" id="SSF53597">
    <property type="entry name" value="Dihydrofolate reductase-like"/>
    <property type="match status" value="1"/>
</dbReference>
<name>A0A5Q6RXW8_9ACTN</name>
<dbReference type="GO" id="GO:0009231">
    <property type="term" value="P:riboflavin biosynthetic process"/>
    <property type="evidence" value="ECO:0007669"/>
    <property type="project" value="InterPro"/>
</dbReference>
<organism evidence="2 3">
    <name type="scientific">Mumia zhuanghuii</name>
    <dbReference type="NCBI Taxonomy" id="2585211"/>
    <lineage>
        <taxon>Bacteria</taxon>
        <taxon>Bacillati</taxon>
        <taxon>Actinomycetota</taxon>
        <taxon>Actinomycetes</taxon>
        <taxon>Propionibacteriales</taxon>
        <taxon>Nocardioidaceae</taxon>
        <taxon>Mumia</taxon>
    </lineage>
</organism>
<comment type="caution">
    <text evidence="2">The sequence shown here is derived from an EMBL/GenBank/DDBJ whole genome shotgun (WGS) entry which is preliminary data.</text>
</comment>
<accession>A0A5Q6RXW8</accession>
<dbReference type="GO" id="GO:0008703">
    <property type="term" value="F:5-amino-6-(5-phosphoribosylamino)uracil reductase activity"/>
    <property type="evidence" value="ECO:0007669"/>
    <property type="project" value="InterPro"/>
</dbReference>
<protein>
    <submittedName>
        <fullName evidence="2">Dihydrofolate reductase family protein</fullName>
    </submittedName>
</protein>
<dbReference type="EMBL" id="VDFQ02000003">
    <property type="protein sequence ID" value="KAA1422909.1"/>
    <property type="molecule type" value="Genomic_DNA"/>
</dbReference>
<proteinExistence type="predicted"/>
<evidence type="ECO:0000259" key="1">
    <source>
        <dbReference type="Pfam" id="PF01872"/>
    </source>
</evidence>
<evidence type="ECO:0000313" key="3">
    <source>
        <dbReference type="Proteomes" id="UP000307768"/>
    </source>
</evidence>
<dbReference type="PANTHER" id="PTHR38011:SF11">
    <property type="entry name" value="2,5-DIAMINO-6-RIBOSYLAMINO-4(3H)-PYRIMIDINONE 5'-PHOSPHATE REDUCTASE"/>
    <property type="match status" value="1"/>
</dbReference>
<dbReference type="InterPro" id="IPR002734">
    <property type="entry name" value="RibDG_C"/>
</dbReference>
<reference evidence="2 3" key="1">
    <citation type="submission" date="2019-09" db="EMBL/GenBank/DDBJ databases">
        <title>Mumia zhuanghuii sp. nov. isolated from the intestinal contents of plateau pika (Ochotona curzoniae) in the Qinghai-Tibet plateau of China.</title>
        <authorList>
            <person name="Tian Z."/>
        </authorList>
    </citation>
    <scope>NUCLEOTIDE SEQUENCE [LARGE SCALE GENOMIC DNA]</scope>
    <source>
        <strain evidence="3">350</strain>
    </source>
</reference>
<dbReference type="AlphaFoldDB" id="A0A5Q6RXW8"/>
<gene>
    <name evidence="2" type="ORF">FE697_012250</name>
</gene>
<dbReference type="InterPro" id="IPR050765">
    <property type="entry name" value="Riboflavin_Biosynth_HTPR"/>
</dbReference>
<dbReference type="Gene3D" id="3.40.430.10">
    <property type="entry name" value="Dihydrofolate Reductase, subunit A"/>
    <property type="match status" value="1"/>
</dbReference>
<feature type="domain" description="Bacterial bifunctional deaminase-reductase C-terminal" evidence="1">
    <location>
        <begin position="5"/>
        <end position="164"/>
    </location>
</feature>
<dbReference type="OrthoDB" id="2313602at2"/>
<dbReference type="RefSeq" id="WP_149769859.1">
    <property type="nucleotide sequence ID" value="NZ_VDFQ02000003.1"/>
</dbReference>
<sequence>MATSIYHATATLDGYITGPDEQMSFLLEPAMGENAVVDRVISNIGAMLVGGRTAHWQPPDTQPAEVDELTSKPYGGAWEGPIVIHTHDPDEVPASEDHVHVTGTVEEAYAVAAEAAGDRYVVVLGAVTSRRLLEAGLLDEVLLHVVPRFVGDGTRVLETPGGLPVALEWIDRSTSGEMQNLWARVAR</sequence>
<dbReference type="Proteomes" id="UP000307768">
    <property type="component" value="Unassembled WGS sequence"/>
</dbReference>
<evidence type="ECO:0000313" key="2">
    <source>
        <dbReference type="EMBL" id="KAA1422909.1"/>
    </source>
</evidence>
<dbReference type="PANTHER" id="PTHR38011">
    <property type="entry name" value="DIHYDROFOLATE REDUCTASE FAMILY PROTEIN (AFU_ORTHOLOGUE AFUA_8G06820)"/>
    <property type="match status" value="1"/>
</dbReference>
<dbReference type="InterPro" id="IPR024072">
    <property type="entry name" value="DHFR-like_dom_sf"/>
</dbReference>
<dbReference type="Pfam" id="PF01872">
    <property type="entry name" value="RibD_C"/>
    <property type="match status" value="1"/>
</dbReference>